<dbReference type="Proteomes" id="UP000298138">
    <property type="component" value="Unassembled WGS sequence"/>
</dbReference>
<keyword evidence="7" id="KW-1185">Reference proteome</keyword>
<dbReference type="AlphaFoldDB" id="A0A4S2MLY2"/>
<evidence type="ECO:0000256" key="4">
    <source>
        <dbReference type="ARBA" id="ARBA00023136"/>
    </source>
</evidence>
<protein>
    <recommendedName>
        <fullName evidence="8">Transmembrane protein</fullName>
    </recommendedName>
</protein>
<evidence type="ECO:0000256" key="2">
    <source>
        <dbReference type="ARBA" id="ARBA00022692"/>
    </source>
</evidence>
<keyword evidence="2 5" id="KW-0812">Transmembrane</keyword>
<dbReference type="GO" id="GO:0016020">
    <property type="term" value="C:membrane"/>
    <property type="evidence" value="ECO:0007669"/>
    <property type="project" value="UniProtKB-SubCell"/>
</dbReference>
<evidence type="ECO:0000256" key="5">
    <source>
        <dbReference type="SAM" id="Phobius"/>
    </source>
</evidence>
<evidence type="ECO:0000313" key="6">
    <source>
        <dbReference type="EMBL" id="TGZ78086.1"/>
    </source>
</evidence>
<evidence type="ECO:0000256" key="1">
    <source>
        <dbReference type="ARBA" id="ARBA00004141"/>
    </source>
</evidence>
<keyword evidence="3 5" id="KW-1133">Transmembrane helix</keyword>
<dbReference type="InParanoid" id="A0A4S2MLY2"/>
<proteinExistence type="predicted"/>
<name>A0A4S2MLY2_9PEZI</name>
<comment type="subcellular location">
    <subcellularLocation>
        <location evidence="1">Membrane</location>
        <topology evidence="1">Multi-pass membrane protein</topology>
    </subcellularLocation>
</comment>
<feature type="transmembrane region" description="Helical" evidence="5">
    <location>
        <begin position="31"/>
        <end position="55"/>
    </location>
</feature>
<evidence type="ECO:0000256" key="3">
    <source>
        <dbReference type="ARBA" id="ARBA00022989"/>
    </source>
</evidence>
<reference evidence="6 7" key="1">
    <citation type="submission" date="2019-04" db="EMBL/GenBank/DDBJ databases">
        <title>Comparative genomics and transcriptomics to analyze fruiting body development in filamentous ascomycetes.</title>
        <authorList>
            <consortium name="DOE Joint Genome Institute"/>
            <person name="Lutkenhaus R."/>
            <person name="Traeger S."/>
            <person name="Breuer J."/>
            <person name="Kuo A."/>
            <person name="Lipzen A."/>
            <person name="Pangilinan J."/>
            <person name="Dilworth D."/>
            <person name="Sandor L."/>
            <person name="Poggeler S."/>
            <person name="Barry K."/>
            <person name="Grigoriev I.V."/>
            <person name="Nowrousian M."/>
        </authorList>
    </citation>
    <scope>NUCLEOTIDE SEQUENCE [LARGE SCALE GENOMIC DNA]</scope>
    <source>
        <strain evidence="6 7">CBS 389.68</strain>
    </source>
</reference>
<dbReference type="EMBL" id="ML220145">
    <property type="protein sequence ID" value="TGZ78086.1"/>
    <property type="molecule type" value="Genomic_DNA"/>
</dbReference>
<evidence type="ECO:0008006" key="8">
    <source>
        <dbReference type="Google" id="ProtNLM"/>
    </source>
</evidence>
<sequence>MVVNVGREELYRGRWSCCRGSRLLCFRDSGFHALGLLACFFFGIGIGIGILAHVFGMILGCTYGFFIFAKDCGLLFFFFFFWSDSDEGCRCC</sequence>
<keyword evidence="4 5" id="KW-0472">Membrane</keyword>
<dbReference type="InterPro" id="IPR035952">
    <property type="entry name" value="Rhomboid-like_sf"/>
</dbReference>
<accession>A0A4S2MLY2</accession>
<evidence type="ECO:0000313" key="7">
    <source>
        <dbReference type="Proteomes" id="UP000298138"/>
    </source>
</evidence>
<feature type="transmembrane region" description="Helical" evidence="5">
    <location>
        <begin position="62"/>
        <end position="82"/>
    </location>
</feature>
<gene>
    <name evidence="6" type="ORF">EX30DRAFT_166329</name>
</gene>
<dbReference type="SUPFAM" id="SSF144091">
    <property type="entry name" value="Rhomboid-like"/>
    <property type="match status" value="1"/>
</dbReference>
<organism evidence="6 7">
    <name type="scientific">Ascodesmis nigricans</name>
    <dbReference type="NCBI Taxonomy" id="341454"/>
    <lineage>
        <taxon>Eukaryota</taxon>
        <taxon>Fungi</taxon>
        <taxon>Dikarya</taxon>
        <taxon>Ascomycota</taxon>
        <taxon>Pezizomycotina</taxon>
        <taxon>Pezizomycetes</taxon>
        <taxon>Pezizales</taxon>
        <taxon>Ascodesmidaceae</taxon>
        <taxon>Ascodesmis</taxon>
    </lineage>
</organism>